<dbReference type="Proteomes" id="UP000033664">
    <property type="component" value="Unassembled WGS sequence"/>
</dbReference>
<gene>
    <name evidence="4" type="ORF">TW72_15590</name>
</gene>
<comment type="caution">
    <text evidence="4">The sequence shown here is derived from an EMBL/GenBank/DDBJ whole genome shotgun (WGS) entry which is preliminary data.</text>
</comment>
<evidence type="ECO:0008006" key="6">
    <source>
        <dbReference type="Google" id="ProtNLM"/>
    </source>
</evidence>
<sequence>MQSVAVIGLGNISHRHRENLKALKPDARVIAMPASNRQLTTLPAHADACVTQLNELIELRPEYVIVASPANLHASHGKSLLEAGIPCLIEKPLGASLDQAQELLRCAQKPSAPACAVGYCLRFMPTARIMKDLVQQQAVGEIYNIHIEVGQYLPQWRSGLDYRDSVSARKELGGGALLELSHELDYARWIFGPLALSHAHLRSSSELGLEVEDLVDVSLRTEHDAHVQIHLDFLQRQPQRFCRVIGNKGRLDWNLLRNELVLTDSQGQSQQFGDSHWQANTMYLDMLDNFHNQIAQRPYQGASVAQALEVVNLIDVIKQSA</sequence>
<evidence type="ECO:0000313" key="5">
    <source>
        <dbReference type="Proteomes" id="UP000033664"/>
    </source>
</evidence>
<dbReference type="Gene3D" id="3.40.50.720">
    <property type="entry name" value="NAD(P)-binding Rossmann-like Domain"/>
    <property type="match status" value="1"/>
</dbReference>
<dbReference type="InterPro" id="IPR055170">
    <property type="entry name" value="GFO_IDH_MocA-like_dom"/>
</dbReference>
<dbReference type="RefSeq" id="WP_045978592.1">
    <property type="nucleotide sequence ID" value="NZ_JXXY01000003.1"/>
</dbReference>
<feature type="domain" description="Gfo/Idh/MocA-like oxidoreductase N-terminal" evidence="2">
    <location>
        <begin position="4"/>
        <end position="113"/>
    </location>
</feature>
<dbReference type="EMBL" id="JXXZ01000013">
    <property type="protein sequence ID" value="KJY97229.1"/>
    <property type="molecule type" value="Genomic_DNA"/>
</dbReference>
<protein>
    <recommendedName>
        <fullName evidence="6">Oxidoreductase</fullName>
    </recommendedName>
</protein>
<accession>A0A0F4PVV1</accession>
<dbReference type="InterPro" id="IPR036291">
    <property type="entry name" value="NAD(P)-bd_dom_sf"/>
</dbReference>
<dbReference type="PANTHER" id="PTHR43708:SF8">
    <property type="entry name" value="OXIDOREDUCTASE"/>
    <property type="match status" value="1"/>
</dbReference>
<reference evidence="4 5" key="1">
    <citation type="journal article" date="2015" name="BMC Genomics">
        <title>Genome mining reveals unlocked bioactive potential of marine Gram-negative bacteria.</title>
        <authorList>
            <person name="Machado H."/>
            <person name="Sonnenschein E.C."/>
            <person name="Melchiorsen J."/>
            <person name="Gram L."/>
        </authorList>
    </citation>
    <scope>NUCLEOTIDE SEQUENCE [LARGE SCALE GENOMIC DNA]</scope>
    <source>
        <strain evidence="4 5">S3137</strain>
    </source>
</reference>
<dbReference type="GeneID" id="58229923"/>
<dbReference type="Pfam" id="PF22725">
    <property type="entry name" value="GFO_IDH_MocA_C3"/>
    <property type="match status" value="1"/>
</dbReference>
<dbReference type="PANTHER" id="PTHR43708">
    <property type="entry name" value="CONSERVED EXPRESSED OXIDOREDUCTASE (EUROFUNG)"/>
    <property type="match status" value="1"/>
</dbReference>
<evidence type="ECO:0000256" key="1">
    <source>
        <dbReference type="ARBA" id="ARBA00022729"/>
    </source>
</evidence>
<proteinExistence type="predicted"/>
<dbReference type="InterPro" id="IPR000683">
    <property type="entry name" value="Gfo/Idh/MocA-like_OxRdtase_N"/>
</dbReference>
<dbReference type="Gene3D" id="3.30.360.10">
    <property type="entry name" value="Dihydrodipicolinate Reductase, domain 2"/>
    <property type="match status" value="1"/>
</dbReference>
<dbReference type="SUPFAM" id="SSF55347">
    <property type="entry name" value="Glyceraldehyde-3-phosphate dehydrogenase-like, C-terminal domain"/>
    <property type="match status" value="1"/>
</dbReference>
<name>A0A0F4PVV1_9GAMM</name>
<organism evidence="4 5">
    <name type="scientific">Pseudoalteromonas ruthenica</name>
    <dbReference type="NCBI Taxonomy" id="151081"/>
    <lineage>
        <taxon>Bacteria</taxon>
        <taxon>Pseudomonadati</taxon>
        <taxon>Pseudomonadota</taxon>
        <taxon>Gammaproteobacteria</taxon>
        <taxon>Alteromonadales</taxon>
        <taxon>Pseudoalteromonadaceae</taxon>
        <taxon>Pseudoalteromonas</taxon>
    </lineage>
</organism>
<feature type="domain" description="GFO/IDH/MocA-like oxidoreductase" evidence="3">
    <location>
        <begin position="129"/>
        <end position="251"/>
    </location>
</feature>
<dbReference type="Pfam" id="PF01408">
    <property type="entry name" value="GFO_IDH_MocA"/>
    <property type="match status" value="1"/>
</dbReference>
<keyword evidence="1" id="KW-0732">Signal</keyword>
<dbReference type="GO" id="GO:0000166">
    <property type="term" value="F:nucleotide binding"/>
    <property type="evidence" value="ECO:0007669"/>
    <property type="project" value="InterPro"/>
</dbReference>
<evidence type="ECO:0000259" key="3">
    <source>
        <dbReference type="Pfam" id="PF22725"/>
    </source>
</evidence>
<keyword evidence="5" id="KW-1185">Reference proteome</keyword>
<dbReference type="PATRIC" id="fig|151081.8.peg.798"/>
<dbReference type="SUPFAM" id="SSF51735">
    <property type="entry name" value="NAD(P)-binding Rossmann-fold domains"/>
    <property type="match status" value="1"/>
</dbReference>
<dbReference type="OrthoDB" id="9781031at2"/>
<dbReference type="InterPro" id="IPR051317">
    <property type="entry name" value="Gfo/Idh/MocA_oxidoreduct"/>
</dbReference>
<evidence type="ECO:0000259" key="2">
    <source>
        <dbReference type="Pfam" id="PF01408"/>
    </source>
</evidence>
<dbReference type="AlphaFoldDB" id="A0A0F4PVV1"/>
<evidence type="ECO:0000313" key="4">
    <source>
        <dbReference type="EMBL" id="KJY97229.1"/>
    </source>
</evidence>